<gene>
    <name evidence="1" type="ORF">INT48_002184</name>
</gene>
<evidence type="ECO:0000313" key="1">
    <source>
        <dbReference type="EMBL" id="KAG2237880.1"/>
    </source>
</evidence>
<accession>A0A8H7SWW7</accession>
<comment type="caution">
    <text evidence="1">The sequence shown here is derived from an EMBL/GenBank/DDBJ whole genome shotgun (WGS) entry which is preliminary data.</text>
</comment>
<protein>
    <submittedName>
        <fullName evidence="1">Uncharacterized protein</fullName>
    </submittedName>
</protein>
<dbReference type="EMBL" id="JAEPRE010000002">
    <property type="protein sequence ID" value="KAG2237880.1"/>
    <property type="molecule type" value="Genomic_DNA"/>
</dbReference>
<name>A0A8H7SWW7_9FUNG</name>
<proteinExistence type="predicted"/>
<organism evidence="1 2">
    <name type="scientific">Thamnidium elegans</name>
    <dbReference type="NCBI Taxonomy" id="101142"/>
    <lineage>
        <taxon>Eukaryota</taxon>
        <taxon>Fungi</taxon>
        <taxon>Fungi incertae sedis</taxon>
        <taxon>Mucoromycota</taxon>
        <taxon>Mucoromycotina</taxon>
        <taxon>Mucoromycetes</taxon>
        <taxon>Mucorales</taxon>
        <taxon>Mucorineae</taxon>
        <taxon>Mucoraceae</taxon>
        <taxon>Thamnidium</taxon>
    </lineage>
</organism>
<dbReference type="AlphaFoldDB" id="A0A8H7SWW7"/>
<reference evidence="1" key="1">
    <citation type="submission" date="2021-01" db="EMBL/GenBank/DDBJ databases">
        <title>Metabolic potential, ecology and presence of endohyphal bacteria is reflected in genomic diversity of Mucoromycotina.</title>
        <authorList>
            <person name="Muszewska A."/>
            <person name="Okrasinska A."/>
            <person name="Steczkiewicz K."/>
            <person name="Drgas O."/>
            <person name="Orlowska M."/>
            <person name="Perlinska-Lenart U."/>
            <person name="Aleksandrzak-Piekarczyk T."/>
            <person name="Szatraj K."/>
            <person name="Zielenkiewicz U."/>
            <person name="Pilsyk S."/>
            <person name="Malc E."/>
            <person name="Mieczkowski P."/>
            <person name="Kruszewska J.S."/>
            <person name="Biernat P."/>
            <person name="Pawlowska J."/>
        </authorList>
    </citation>
    <scope>NUCLEOTIDE SEQUENCE</scope>
    <source>
        <strain evidence="1">WA0000018081</strain>
    </source>
</reference>
<evidence type="ECO:0000313" key="2">
    <source>
        <dbReference type="Proteomes" id="UP000613177"/>
    </source>
</evidence>
<dbReference type="Proteomes" id="UP000613177">
    <property type="component" value="Unassembled WGS sequence"/>
</dbReference>
<keyword evidence="2" id="KW-1185">Reference proteome</keyword>
<sequence length="165" mass="19366">MYMYISRLIDKYLYNRANDELKKISKFKPDFVVYSIAINVMCILVIGEFKKTNNYSAIESDIVKLGKQMRLTYNDLVSKRILHPVVCGIICQGDDKITYFMDMQSPKQYRMFKISKVKLFKSSEELYFLPHIISSIVQLKNVALETSKKTEMLLRSFKNKGNINY</sequence>